<sequence length="548" mass="65316">METMDLLEFNDVDSEINCYYLPSPPQTPLMRNVNNETHNDLLPSQSSLKISQEIHEMNNNNNNNNNLQQKKNYIPHRQRSNTFPQRNHIQKNSNNQNPNNNNKFNNQSTQQKVHQNFTNPNQNNNQINNQNRYLTQEPLYQLSFPQNQSQQFQQFQQLYRQIQFPKQEFLQSYSGNQNEYHPRMTYQQRKSNSQHSKLQQKKDKSIQNNKRSKDIPHLASYIKSWQTNNPCAQIHLVKIEFGDYNEFNNDKVTEFNNHNIIIKNTADINFDDDNNFDGFDDTTIKEDYLTQVTRRGQKDKNKCNNRLEIGDRRFGPPKFRYKYSSDAIQLCLLRNVQIWIPLKSLKSIEKKDKRVFKLELKTDSIARNLISCQFDFYYSEIKKALIEENIKKTRYITMITHKEVNETELDIIGLHIDYLVKMLNADNQHDSIFLSWGAVGWGSQVQKSSSRSSQAEGKQIQSFNHINKENEWIIKYNVIDDTRIFRFRAFTKFRTIKETIKEAFQSPFIKEFKYKDDMGEFITISNDNDFSIAFRYYAKKNKLEIWHF</sequence>
<dbReference type="SUPFAM" id="SSF54277">
    <property type="entry name" value="CAD &amp; PB1 domains"/>
    <property type="match status" value="1"/>
</dbReference>
<gene>
    <name evidence="3" type="ORF">Glove_415g28</name>
</gene>
<proteinExistence type="predicted"/>
<name>A0A397GWT4_9GLOM</name>
<reference evidence="3 4" key="1">
    <citation type="submission" date="2018-08" db="EMBL/GenBank/DDBJ databases">
        <title>Genome and evolution of the arbuscular mycorrhizal fungus Diversispora epigaea (formerly Glomus versiforme) and its bacterial endosymbionts.</title>
        <authorList>
            <person name="Sun X."/>
            <person name="Fei Z."/>
            <person name="Harrison M."/>
        </authorList>
    </citation>
    <scope>NUCLEOTIDE SEQUENCE [LARGE SCALE GENOMIC DNA]</scope>
    <source>
        <strain evidence="3 4">IT104</strain>
    </source>
</reference>
<evidence type="ECO:0000256" key="1">
    <source>
        <dbReference type="SAM" id="MobiDB-lite"/>
    </source>
</evidence>
<dbReference type="Proteomes" id="UP000266861">
    <property type="component" value="Unassembled WGS sequence"/>
</dbReference>
<accession>A0A397GWT4</accession>
<comment type="caution">
    <text evidence="3">The sequence shown here is derived from an EMBL/GenBank/DDBJ whole genome shotgun (WGS) entry which is preliminary data.</text>
</comment>
<dbReference type="CDD" id="cd05992">
    <property type="entry name" value="PB1"/>
    <property type="match status" value="1"/>
</dbReference>
<feature type="region of interest" description="Disordered" evidence="1">
    <location>
        <begin position="86"/>
        <end position="128"/>
    </location>
</feature>
<dbReference type="AlphaFoldDB" id="A0A397GWT4"/>
<dbReference type="EMBL" id="PQFF01000368">
    <property type="protein sequence ID" value="RHZ55451.1"/>
    <property type="molecule type" value="Genomic_DNA"/>
</dbReference>
<dbReference type="Gene3D" id="3.10.20.90">
    <property type="entry name" value="Phosphatidylinositol 3-kinase Catalytic Subunit, Chain A, domain 1"/>
    <property type="match status" value="1"/>
</dbReference>
<dbReference type="Pfam" id="PF00564">
    <property type="entry name" value="PB1"/>
    <property type="match status" value="1"/>
</dbReference>
<evidence type="ECO:0000259" key="2">
    <source>
        <dbReference type="Pfam" id="PF00564"/>
    </source>
</evidence>
<dbReference type="InterPro" id="IPR000270">
    <property type="entry name" value="PB1_dom"/>
</dbReference>
<feature type="domain" description="PB1" evidence="2">
    <location>
        <begin position="480"/>
        <end position="544"/>
    </location>
</feature>
<evidence type="ECO:0000313" key="3">
    <source>
        <dbReference type="EMBL" id="RHZ55451.1"/>
    </source>
</evidence>
<feature type="compositionally biased region" description="Low complexity" evidence="1">
    <location>
        <begin position="90"/>
        <end position="128"/>
    </location>
</feature>
<dbReference type="OrthoDB" id="1594986at2759"/>
<feature type="compositionally biased region" description="Basic and acidic residues" evidence="1">
    <location>
        <begin position="200"/>
        <end position="213"/>
    </location>
</feature>
<evidence type="ECO:0000313" key="4">
    <source>
        <dbReference type="Proteomes" id="UP000266861"/>
    </source>
</evidence>
<protein>
    <recommendedName>
        <fullName evidence="2">PB1 domain-containing protein</fullName>
    </recommendedName>
</protein>
<organism evidence="3 4">
    <name type="scientific">Diversispora epigaea</name>
    <dbReference type="NCBI Taxonomy" id="1348612"/>
    <lineage>
        <taxon>Eukaryota</taxon>
        <taxon>Fungi</taxon>
        <taxon>Fungi incertae sedis</taxon>
        <taxon>Mucoromycota</taxon>
        <taxon>Glomeromycotina</taxon>
        <taxon>Glomeromycetes</taxon>
        <taxon>Diversisporales</taxon>
        <taxon>Diversisporaceae</taxon>
        <taxon>Diversispora</taxon>
    </lineage>
</organism>
<keyword evidence="4" id="KW-1185">Reference proteome</keyword>
<feature type="region of interest" description="Disordered" evidence="1">
    <location>
        <begin position="189"/>
        <end position="213"/>
    </location>
</feature>